<evidence type="ECO:0000313" key="3">
    <source>
        <dbReference type="EMBL" id="MDF3638679.1"/>
    </source>
</evidence>
<feature type="transmembrane region" description="Helical" evidence="1">
    <location>
        <begin position="44"/>
        <end position="63"/>
    </location>
</feature>
<dbReference type="GO" id="GO:0000271">
    <property type="term" value="P:polysaccharide biosynthetic process"/>
    <property type="evidence" value="ECO:0007669"/>
    <property type="project" value="TreeGrafter"/>
</dbReference>
<evidence type="ECO:0000313" key="4">
    <source>
        <dbReference type="Proteomes" id="UP001215180"/>
    </source>
</evidence>
<dbReference type="PANTHER" id="PTHR23028:SF53">
    <property type="entry name" value="ACYL_TRANSF_3 DOMAIN-CONTAINING PROTEIN"/>
    <property type="match status" value="1"/>
</dbReference>
<evidence type="ECO:0000259" key="2">
    <source>
        <dbReference type="Pfam" id="PF01757"/>
    </source>
</evidence>
<feature type="domain" description="Acyltransferase 3" evidence="2">
    <location>
        <begin position="4"/>
        <end position="313"/>
    </location>
</feature>
<protein>
    <submittedName>
        <fullName evidence="3">Acyltransferase</fullName>
    </submittedName>
</protein>
<feature type="transmembrane region" description="Helical" evidence="1">
    <location>
        <begin position="298"/>
        <end position="318"/>
    </location>
</feature>
<evidence type="ECO:0000256" key="1">
    <source>
        <dbReference type="SAM" id="Phobius"/>
    </source>
</evidence>
<keyword evidence="1" id="KW-1133">Transmembrane helix</keyword>
<proteinExistence type="predicted"/>
<dbReference type="PANTHER" id="PTHR23028">
    <property type="entry name" value="ACETYLTRANSFERASE"/>
    <property type="match status" value="1"/>
</dbReference>
<keyword evidence="3" id="KW-0012">Acyltransferase</keyword>
<name>A0AAW6NSC1_ENTCL</name>
<dbReference type="EMBL" id="JARJGR010000848">
    <property type="protein sequence ID" value="MDF3638679.1"/>
    <property type="molecule type" value="Genomic_DNA"/>
</dbReference>
<accession>A0AAW6NSC1</accession>
<dbReference type="GO" id="GO:0016020">
    <property type="term" value="C:membrane"/>
    <property type="evidence" value="ECO:0007669"/>
    <property type="project" value="TreeGrafter"/>
</dbReference>
<dbReference type="Proteomes" id="UP001215180">
    <property type="component" value="Unassembled WGS sequence"/>
</dbReference>
<dbReference type="GO" id="GO:0016747">
    <property type="term" value="F:acyltransferase activity, transferring groups other than amino-acyl groups"/>
    <property type="evidence" value="ECO:0007669"/>
    <property type="project" value="InterPro"/>
</dbReference>
<dbReference type="RefSeq" id="WP_152918503.1">
    <property type="nucleotide sequence ID" value="NZ_JARJGR010000848.1"/>
</dbReference>
<dbReference type="Pfam" id="PF01757">
    <property type="entry name" value="Acyl_transf_3"/>
    <property type="match status" value="1"/>
</dbReference>
<keyword evidence="1" id="KW-0472">Membrane</keyword>
<sequence>MLKSVQYLRAIAALMVVMHHAVRATTVFDQYLPDYLLSAIKHNFSFGVDIFFVISGFVIYLSYLKKPKSAYTFAIDRLARIAPAYWVYSAIFAIVLIYFPWSHPASTFDLVHFLKSLAFIPSQNPSPYGGVAPTLTVGWTLNFEMFFYACFFFAIIIKREEIMLLTSFMMMISFFLPYSAGINTFYSSPRVFEFILGMLFASYYIKSDENISIPAYVSVPLFLAAFIAAVSSKADDFYVWIPAALTIVAIAVSTEKHMPKIKPLLAIGDGSYSLYLSHKIFICLGIIVSRTYGCDALWSVTISLVSCIALSCFSYSILEVRCSKALKSAAAR</sequence>
<comment type="caution">
    <text evidence="3">The sequence shown here is derived from an EMBL/GenBank/DDBJ whole genome shotgun (WGS) entry which is preliminary data.</text>
</comment>
<keyword evidence="1" id="KW-0812">Transmembrane</keyword>
<feature type="transmembrane region" description="Helical" evidence="1">
    <location>
        <begin position="212"/>
        <end position="231"/>
    </location>
</feature>
<dbReference type="InterPro" id="IPR002656">
    <property type="entry name" value="Acyl_transf_3_dom"/>
</dbReference>
<keyword evidence="3" id="KW-0808">Transferase</keyword>
<feature type="transmembrane region" description="Helical" evidence="1">
    <location>
        <begin position="162"/>
        <end position="180"/>
    </location>
</feature>
<gene>
    <name evidence="3" type="ORF">P3S46_15815</name>
</gene>
<feature type="transmembrane region" description="Helical" evidence="1">
    <location>
        <begin position="136"/>
        <end position="155"/>
    </location>
</feature>
<feature type="transmembrane region" description="Helical" evidence="1">
    <location>
        <begin position="84"/>
        <end position="101"/>
    </location>
</feature>
<dbReference type="AlphaFoldDB" id="A0AAW6NSC1"/>
<dbReference type="InterPro" id="IPR050879">
    <property type="entry name" value="Acyltransferase_3"/>
</dbReference>
<reference evidence="3" key="1">
    <citation type="submission" date="2023-03" db="EMBL/GenBank/DDBJ databases">
        <title>A Study on Prevalence and Characterization of Enterobacter cloacae strains in China.</title>
        <authorList>
            <person name="Zheng Z."/>
        </authorList>
    </citation>
    <scope>NUCLEOTIDE SEQUENCE</scope>
    <source>
        <strain evidence="3">EC77</strain>
    </source>
</reference>
<feature type="transmembrane region" description="Helical" evidence="1">
    <location>
        <begin position="237"/>
        <end position="254"/>
    </location>
</feature>
<organism evidence="3 4">
    <name type="scientific">Enterobacter cloacae</name>
    <dbReference type="NCBI Taxonomy" id="550"/>
    <lineage>
        <taxon>Bacteria</taxon>
        <taxon>Pseudomonadati</taxon>
        <taxon>Pseudomonadota</taxon>
        <taxon>Gammaproteobacteria</taxon>
        <taxon>Enterobacterales</taxon>
        <taxon>Enterobacteriaceae</taxon>
        <taxon>Enterobacter</taxon>
        <taxon>Enterobacter cloacae complex</taxon>
    </lineage>
</organism>